<reference evidence="2 3" key="1">
    <citation type="submission" date="2019-05" db="EMBL/GenBank/DDBJ databases">
        <title>Georgenia *** sp. nov., and Georgenia *** sp. nov., isolated from the intestinal contents of plateau pika (Ochotona curzoniae) in the Qinghai-Tibet plateau of China.</title>
        <authorList>
            <person name="Tian Z."/>
        </authorList>
    </citation>
    <scope>NUCLEOTIDE SEQUENCE [LARGE SCALE GENOMIC DNA]</scope>
    <source>
        <strain evidence="2 3">Z294</strain>
    </source>
</reference>
<feature type="region of interest" description="Disordered" evidence="1">
    <location>
        <begin position="185"/>
        <end position="244"/>
    </location>
</feature>
<evidence type="ECO:0000313" key="2">
    <source>
        <dbReference type="EMBL" id="QDB80498.1"/>
    </source>
</evidence>
<feature type="region of interest" description="Disordered" evidence="1">
    <location>
        <begin position="1"/>
        <end position="103"/>
    </location>
</feature>
<feature type="compositionally biased region" description="Basic and acidic residues" evidence="1">
    <location>
        <begin position="64"/>
        <end position="77"/>
    </location>
</feature>
<evidence type="ECO:0000313" key="3">
    <source>
        <dbReference type="Proteomes" id="UP000313948"/>
    </source>
</evidence>
<accession>A0ABX5VSG6</accession>
<evidence type="ECO:0008006" key="4">
    <source>
        <dbReference type="Google" id="ProtNLM"/>
    </source>
</evidence>
<protein>
    <recommendedName>
        <fullName evidence="4">DUF3618 domain-containing protein</fullName>
    </recommendedName>
</protein>
<feature type="compositionally biased region" description="Polar residues" evidence="1">
    <location>
        <begin position="88"/>
        <end position="100"/>
    </location>
</feature>
<organism evidence="2 3">
    <name type="scientific">Georgenia wutianyii</name>
    <dbReference type="NCBI Taxonomy" id="2585135"/>
    <lineage>
        <taxon>Bacteria</taxon>
        <taxon>Bacillati</taxon>
        <taxon>Actinomycetota</taxon>
        <taxon>Actinomycetes</taxon>
        <taxon>Micrococcales</taxon>
        <taxon>Bogoriellaceae</taxon>
        <taxon>Georgenia</taxon>
    </lineage>
</organism>
<sequence>MSTTPVESGRHSGGGTKEAAKEEASKVAGSAKDEAAQVAGNAKDQAAQVAGNAKDQATQVAGTAKEEAQRAVGEARRQAQTLLHEGQTELSTQAGTQQERLAQGLRAFSAEMGQLAEGAEEPGMATHLARWAAETTGDAGRWLEGREPSAVLAEVRSYARRSPGTFVLIAGGLGLAVGRIARSLKDTGDDEPAGGYDTSPTATTASLPPTGSPVGYGTATPTGTTPDARPPGLTYGTDEPGGLR</sequence>
<dbReference type="RefSeq" id="WP_139949153.1">
    <property type="nucleotide sequence ID" value="NZ_CP040899.1"/>
</dbReference>
<dbReference type="Proteomes" id="UP000313948">
    <property type="component" value="Chromosome"/>
</dbReference>
<dbReference type="EMBL" id="CP040899">
    <property type="protein sequence ID" value="QDB80498.1"/>
    <property type="molecule type" value="Genomic_DNA"/>
</dbReference>
<keyword evidence="3" id="KW-1185">Reference proteome</keyword>
<feature type="compositionally biased region" description="Low complexity" evidence="1">
    <location>
        <begin position="198"/>
        <end position="232"/>
    </location>
</feature>
<evidence type="ECO:0000256" key="1">
    <source>
        <dbReference type="SAM" id="MobiDB-lite"/>
    </source>
</evidence>
<proteinExistence type="predicted"/>
<gene>
    <name evidence="2" type="ORF">FE251_14805</name>
</gene>
<name>A0ABX5VSG6_9MICO</name>
<feature type="compositionally biased region" description="Basic and acidic residues" evidence="1">
    <location>
        <begin position="18"/>
        <end position="35"/>
    </location>
</feature>